<evidence type="ECO:0000256" key="5">
    <source>
        <dbReference type="ARBA" id="ARBA00007131"/>
    </source>
</evidence>
<dbReference type="SUPFAM" id="SSF52518">
    <property type="entry name" value="Thiamin diphosphate-binding fold (THDP-binding)"/>
    <property type="match status" value="2"/>
</dbReference>
<evidence type="ECO:0000256" key="9">
    <source>
        <dbReference type="ARBA" id="ARBA00022679"/>
    </source>
</evidence>
<dbReference type="InterPro" id="IPR005478">
    <property type="entry name" value="Transketolase_bac-like"/>
</dbReference>
<feature type="binding site" evidence="18">
    <location>
        <position position="430"/>
    </location>
    <ligand>
        <name>thiamine diphosphate</name>
        <dbReference type="ChEBI" id="CHEBI:58937"/>
    </ligand>
</feature>
<sequence>MNRENKNLNALRILGIEAVNKANSGHPGIVLGASPVVFTLFTKLMNLNPKNPSWFNRDRFVLSAGHGSALLYSALHLSGFDLSIDDMKQFRQLNSKTPGHPEFGHTQGVEATTGPLGQGFTMGVGMALAESHLAGKYNTKDFNIVDHFTYVLCGDGDLQEGVCQEAISFAGRYKLNKLIVLHDSNDIQLDAPVELAQSEDIALKFKAAGWNTLYIKNGEDLKEIEKAILTAQKSDKPTYIEVKTIIGIGATNQGTTKVHGAPLGNDIETVKNYFNWKEEEFKVPQEVYDFWKENVLNRGVKADKEWSSQFAKYQAKNPKLAQELTKSINKEWNIDLNELQALNKNAEQATRVSSGEVFNYLSKNITSIIGGSADLCESTKIKGPDGNYDFNNLSARNIMYGVREFAMCAINNGMALHGGLLPVASGFFVFADYLKPALRMSAIMKVQTLSIFTHDSVAVGEDGPTHQPIEQLAMLRSIPNMSLYRPCDMAETIASYYNALNNKNNPSVIVATRQNLKELEHNNKIIEDVKKGAYILSETKNANITLIATGSEVALAMDVKAILESKGNKVNVVSMPNMNEFIKQPKKYQDSIINRNTHRFSIELSTTFGWHQFLGDNGKAYGIDTFGYSAPFNDVIKEIKFTSAEIAKDILTILK</sequence>
<dbReference type="InterPro" id="IPR005474">
    <property type="entry name" value="Transketolase_N"/>
</dbReference>
<evidence type="ECO:0000256" key="10">
    <source>
        <dbReference type="ARBA" id="ARBA00022723"/>
    </source>
</evidence>
<name>A0A0M4K1E4_9MOLU</name>
<dbReference type="AlphaFoldDB" id="A0A0M4K1E4"/>
<feature type="binding site" evidence="18">
    <location>
        <position position="185"/>
    </location>
    <ligand>
        <name>thiamine diphosphate</name>
        <dbReference type="ChEBI" id="CHEBI:58937"/>
    </ligand>
</feature>
<evidence type="ECO:0000256" key="6">
    <source>
        <dbReference type="ARBA" id="ARBA00011738"/>
    </source>
</evidence>
<dbReference type="CDD" id="cd02012">
    <property type="entry name" value="TPP_TK"/>
    <property type="match status" value="1"/>
</dbReference>
<dbReference type="CDD" id="cd07033">
    <property type="entry name" value="TPP_PYR_DXS_TK_like"/>
    <property type="match status" value="1"/>
</dbReference>
<evidence type="ECO:0000256" key="20">
    <source>
        <dbReference type="PIRSR" id="PIRSR605478-5"/>
    </source>
</evidence>
<evidence type="ECO:0000256" key="3">
    <source>
        <dbReference type="ARBA" id="ARBA00001941"/>
    </source>
</evidence>
<feature type="binding site" evidence="19">
    <location>
        <position position="185"/>
    </location>
    <ligand>
        <name>Mg(2+)</name>
        <dbReference type="ChEBI" id="CHEBI:18420"/>
    </ligand>
</feature>
<dbReference type="EC" id="2.2.1.1" evidence="7 15"/>
<feature type="site" description="Important for catalytic activity" evidence="20">
    <location>
        <position position="26"/>
    </location>
</feature>
<comment type="cofactor">
    <cofactor evidence="18">
        <name>thiamine diphosphate</name>
        <dbReference type="ChEBI" id="CHEBI:58937"/>
    </cofactor>
    <text evidence="18">Binds 1 thiamine pyrophosphate per subunit. During the reaction, the substrate forms a covalent intermediate with the cofactor.</text>
</comment>
<evidence type="ECO:0000256" key="17">
    <source>
        <dbReference type="PIRSR" id="PIRSR605478-2"/>
    </source>
</evidence>
<gene>
    <name evidence="23" type="primary">tkt</name>
    <name evidence="23" type="ORF">SCANT_v1c05060</name>
</gene>
<dbReference type="PROSITE" id="PS00801">
    <property type="entry name" value="TRANSKETOLASE_1"/>
    <property type="match status" value="1"/>
</dbReference>
<dbReference type="FunFam" id="3.40.50.970:FF:000081">
    <property type="entry name" value="Transketolase"/>
    <property type="match status" value="1"/>
</dbReference>
<feature type="binding site" evidence="17">
    <location>
        <position position="462"/>
    </location>
    <ligand>
        <name>substrate</name>
    </ligand>
</feature>
<dbReference type="PATRIC" id="fig|362837.3.peg.517"/>
<dbReference type="InterPro" id="IPR049557">
    <property type="entry name" value="Transketolase_CS"/>
</dbReference>
<evidence type="ECO:0000256" key="7">
    <source>
        <dbReference type="ARBA" id="ARBA00013152"/>
    </source>
</evidence>
<dbReference type="GO" id="GO:0006098">
    <property type="term" value="P:pentose-phosphate shunt"/>
    <property type="evidence" value="ECO:0007669"/>
    <property type="project" value="TreeGrafter"/>
</dbReference>
<comment type="cofactor">
    <cofactor evidence="1">
        <name>Ca(2+)</name>
        <dbReference type="ChEBI" id="CHEBI:29108"/>
    </cofactor>
</comment>
<comment type="cofactor">
    <cofactor evidence="19">
        <name>Mg(2+)</name>
        <dbReference type="ChEBI" id="CHEBI:18420"/>
    </cofactor>
    <text evidence="19">Binds 1 Mg(2+) ion per subunit. Can also utilize other divalent metal cations, such as Ca(2+), Mn(2+) and Co(2+).</text>
</comment>
<feature type="binding site" evidence="17">
    <location>
        <position position="259"/>
    </location>
    <ligand>
        <name>substrate</name>
    </ligand>
</feature>
<feature type="binding site" evidence="19">
    <location>
        <position position="187"/>
    </location>
    <ligand>
        <name>Mg(2+)</name>
        <dbReference type="ChEBI" id="CHEBI:18420"/>
    </ligand>
</feature>
<dbReference type="OrthoDB" id="8732661at2"/>
<dbReference type="InterPro" id="IPR009014">
    <property type="entry name" value="Transketo_C/PFOR_II"/>
</dbReference>
<feature type="binding site" evidence="18">
    <location>
        <begin position="114"/>
        <end position="116"/>
    </location>
    <ligand>
        <name>thiamine diphosphate</name>
        <dbReference type="ChEBI" id="CHEBI:58937"/>
    </ligand>
</feature>
<comment type="cofactor">
    <cofactor evidence="21">
        <name>Mg(2+)</name>
        <dbReference type="ChEBI" id="CHEBI:18420"/>
    </cofactor>
    <cofactor evidence="21">
        <name>Ca(2+)</name>
        <dbReference type="ChEBI" id="CHEBI:29108"/>
    </cofactor>
    <cofactor evidence="21">
        <name>Mn(2+)</name>
        <dbReference type="ChEBI" id="CHEBI:29035"/>
    </cofactor>
    <cofactor evidence="21">
        <name>Co(2+)</name>
        <dbReference type="ChEBI" id="CHEBI:48828"/>
    </cofactor>
    <text evidence="21">Binds 1 Mg(2+) ion per subunit. Can also utilize other divalent metal cations, such as Ca(2+), Mn(2+) and Co(2+).</text>
</comment>
<dbReference type="Gene3D" id="3.40.50.970">
    <property type="match status" value="2"/>
</dbReference>
<keyword evidence="10 19" id="KW-0479">Metal-binding</keyword>
<keyword evidence="12 19" id="KW-0460">Magnesium</keyword>
<keyword evidence="24" id="KW-1185">Reference proteome</keyword>
<dbReference type="Pfam" id="PF02779">
    <property type="entry name" value="Transket_pyr"/>
    <property type="match status" value="1"/>
</dbReference>
<evidence type="ECO:0000256" key="1">
    <source>
        <dbReference type="ARBA" id="ARBA00001913"/>
    </source>
</evidence>
<dbReference type="GO" id="GO:0004802">
    <property type="term" value="F:transketolase activity"/>
    <property type="evidence" value="ECO:0007669"/>
    <property type="project" value="UniProtKB-UniRule"/>
</dbReference>
<keyword evidence="9 21" id="KW-0808">Transferase</keyword>
<dbReference type="FunFam" id="3.40.50.970:FF:000045">
    <property type="entry name" value="Transketolase"/>
    <property type="match status" value="1"/>
</dbReference>
<dbReference type="InterPro" id="IPR033247">
    <property type="entry name" value="Transketolase_fam"/>
</dbReference>
<dbReference type="KEGG" id="scj:SCANT_v1c05060"/>
<comment type="similarity">
    <text evidence="5 21">Belongs to the transketolase family.</text>
</comment>
<feature type="binding site" evidence="17">
    <location>
        <position position="351"/>
    </location>
    <ligand>
        <name>substrate</name>
    </ligand>
</feature>
<evidence type="ECO:0000256" key="16">
    <source>
        <dbReference type="PIRSR" id="PIRSR605478-1"/>
    </source>
</evidence>
<feature type="active site" description="Proton donor" evidence="16">
    <location>
        <position position="404"/>
    </location>
</feature>
<feature type="domain" description="Transketolase-like pyrimidine-binding" evidence="22">
    <location>
        <begin position="348"/>
        <end position="518"/>
    </location>
</feature>
<keyword evidence="13 18" id="KW-0786">Thiamine pyrophosphate</keyword>
<evidence type="ECO:0000256" key="14">
    <source>
        <dbReference type="ARBA" id="ARBA00049473"/>
    </source>
</evidence>
<dbReference type="GO" id="GO:0046872">
    <property type="term" value="F:metal ion binding"/>
    <property type="evidence" value="ECO:0007669"/>
    <property type="project" value="UniProtKB-KW"/>
</dbReference>
<dbReference type="InterPro" id="IPR055152">
    <property type="entry name" value="Transketolase-like_C_2"/>
</dbReference>
<dbReference type="Pfam" id="PF00456">
    <property type="entry name" value="Transketolase_N"/>
    <property type="match status" value="1"/>
</dbReference>
<evidence type="ECO:0000256" key="2">
    <source>
        <dbReference type="ARBA" id="ARBA00001936"/>
    </source>
</evidence>
<feature type="binding site" evidence="17">
    <location>
        <position position="378"/>
    </location>
    <ligand>
        <name>substrate</name>
    </ligand>
</feature>
<dbReference type="RefSeq" id="WP_053946171.1">
    <property type="nucleotide sequence ID" value="NZ_CP012622.1"/>
</dbReference>
<feature type="binding site" evidence="18">
    <location>
        <position position="156"/>
    </location>
    <ligand>
        <name>thiamine diphosphate</name>
        <dbReference type="ChEBI" id="CHEBI:58937"/>
    </ligand>
</feature>
<dbReference type="PANTHER" id="PTHR43522">
    <property type="entry name" value="TRANSKETOLASE"/>
    <property type="match status" value="1"/>
</dbReference>
<protein>
    <recommendedName>
        <fullName evidence="8 15">Transketolase</fullName>
        <ecNumber evidence="7 15">2.2.1.1</ecNumber>
    </recommendedName>
</protein>
<dbReference type="Gene3D" id="3.40.50.920">
    <property type="match status" value="1"/>
</dbReference>
<feature type="binding site" evidence="17">
    <location>
        <position position="454"/>
    </location>
    <ligand>
        <name>substrate</name>
    </ligand>
</feature>
<dbReference type="GO" id="GO:0005829">
    <property type="term" value="C:cytosol"/>
    <property type="evidence" value="ECO:0007669"/>
    <property type="project" value="TreeGrafter"/>
</dbReference>
<dbReference type="PANTHER" id="PTHR43522:SF2">
    <property type="entry name" value="TRANSKETOLASE 1-RELATED"/>
    <property type="match status" value="1"/>
</dbReference>
<proteinExistence type="inferred from homology"/>
<evidence type="ECO:0000256" key="19">
    <source>
        <dbReference type="PIRSR" id="PIRSR605478-4"/>
    </source>
</evidence>
<dbReference type="NCBIfam" id="NF004558">
    <property type="entry name" value="PRK05899.2-4"/>
    <property type="match status" value="1"/>
</dbReference>
<feature type="binding site" evidence="17">
    <location>
        <position position="26"/>
    </location>
    <ligand>
        <name>substrate</name>
    </ligand>
</feature>
<dbReference type="STRING" id="362837.SCANT_v1c05060"/>
<accession>A0A0M4K1E4</accession>
<evidence type="ECO:0000256" key="13">
    <source>
        <dbReference type="ARBA" id="ARBA00023052"/>
    </source>
</evidence>
<evidence type="ECO:0000256" key="21">
    <source>
        <dbReference type="RuleBase" id="RU004996"/>
    </source>
</evidence>
<evidence type="ECO:0000256" key="18">
    <source>
        <dbReference type="PIRSR" id="PIRSR605478-3"/>
    </source>
</evidence>
<feature type="binding site" evidence="18">
    <location>
        <position position="259"/>
    </location>
    <ligand>
        <name>thiamine diphosphate</name>
        <dbReference type="ChEBI" id="CHEBI:58937"/>
    </ligand>
</feature>
<keyword evidence="11 21" id="KW-0106">Calcium</keyword>
<feature type="site" description="Important for catalytic activity" evidence="20">
    <location>
        <position position="259"/>
    </location>
</feature>
<dbReference type="NCBIfam" id="TIGR00232">
    <property type="entry name" value="tktlase_bact"/>
    <property type="match status" value="1"/>
</dbReference>
<dbReference type="EMBL" id="CP012622">
    <property type="protein sequence ID" value="ALD66412.1"/>
    <property type="molecule type" value="Genomic_DNA"/>
</dbReference>
<evidence type="ECO:0000259" key="22">
    <source>
        <dbReference type="SMART" id="SM00861"/>
    </source>
</evidence>
<dbReference type="InterPro" id="IPR029061">
    <property type="entry name" value="THDP-binding"/>
</dbReference>
<comment type="subunit">
    <text evidence="6 21">Homodimer.</text>
</comment>
<evidence type="ECO:0000313" key="23">
    <source>
        <dbReference type="EMBL" id="ALD66412.1"/>
    </source>
</evidence>
<comment type="cofactor">
    <cofactor evidence="3">
        <name>Co(2+)</name>
        <dbReference type="ChEBI" id="CHEBI:48828"/>
    </cofactor>
</comment>
<feature type="binding site" evidence="19">
    <location>
        <position position="155"/>
    </location>
    <ligand>
        <name>Mg(2+)</name>
        <dbReference type="ChEBI" id="CHEBI:18420"/>
    </ligand>
</feature>
<evidence type="ECO:0000256" key="15">
    <source>
        <dbReference type="NCBIfam" id="TIGR00232"/>
    </source>
</evidence>
<feature type="binding site" evidence="18">
    <location>
        <position position="66"/>
    </location>
    <ligand>
        <name>thiamine diphosphate</name>
        <dbReference type="ChEBI" id="CHEBI:58937"/>
    </ligand>
</feature>
<feature type="binding site" evidence="17">
    <location>
        <position position="466"/>
    </location>
    <ligand>
        <name>substrate</name>
    </ligand>
</feature>
<evidence type="ECO:0000256" key="12">
    <source>
        <dbReference type="ARBA" id="ARBA00022842"/>
    </source>
</evidence>
<evidence type="ECO:0000256" key="4">
    <source>
        <dbReference type="ARBA" id="ARBA00002931"/>
    </source>
</evidence>
<comment type="cofactor">
    <cofactor evidence="2">
        <name>Mn(2+)</name>
        <dbReference type="ChEBI" id="CHEBI:29035"/>
    </cofactor>
</comment>
<dbReference type="PROSITE" id="PS00802">
    <property type="entry name" value="TRANSKETOLASE_2"/>
    <property type="match status" value="1"/>
</dbReference>
<organism evidence="23 24">
    <name type="scientific">Spiroplasma cantharicola</name>
    <dbReference type="NCBI Taxonomy" id="362837"/>
    <lineage>
        <taxon>Bacteria</taxon>
        <taxon>Bacillati</taxon>
        <taxon>Mycoplasmatota</taxon>
        <taxon>Mollicutes</taxon>
        <taxon>Entomoplasmatales</taxon>
        <taxon>Spiroplasmataceae</taxon>
        <taxon>Spiroplasma</taxon>
    </lineage>
</organism>
<dbReference type="Proteomes" id="UP000063919">
    <property type="component" value="Chromosome"/>
</dbReference>
<dbReference type="SUPFAM" id="SSF52922">
    <property type="entry name" value="TK C-terminal domain-like"/>
    <property type="match status" value="1"/>
</dbReference>
<dbReference type="SMART" id="SM00861">
    <property type="entry name" value="Transket_pyr"/>
    <property type="match status" value="1"/>
</dbReference>
<reference evidence="23 24" key="1">
    <citation type="journal article" date="2015" name="Genome Announc.">
        <title>Complete Genome Sequence of Spiroplasma cantharicola CC-1T (DSM 21588), a Bacterium Isolated from Soldier Beetle (Cantharis carolinus).</title>
        <authorList>
            <person name="Lo W.S."/>
            <person name="Liu P.Y."/>
            <person name="Kuo C.H."/>
        </authorList>
    </citation>
    <scope>NUCLEOTIDE SEQUENCE [LARGE SCALE GENOMIC DNA]</scope>
    <source>
        <strain evidence="23 24">CC-1</strain>
    </source>
</reference>
<dbReference type="Pfam" id="PF22613">
    <property type="entry name" value="Transketolase_C_1"/>
    <property type="match status" value="1"/>
</dbReference>
<comment type="catalytic activity">
    <reaction evidence="14 21">
        <text>D-sedoheptulose 7-phosphate + D-glyceraldehyde 3-phosphate = aldehydo-D-ribose 5-phosphate + D-xylulose 5-phosphate</text>
        <dbReference type="Rhea" id="RHEA:10508"/>
        <dbReference type="ChEBI" id="CHEBI:57483"/>
        <dbReference type="ChEBI" id="CHEBI:57737"/>
        <dbReference type="ChEBI" id="CHEBI:58273"/>
        <dbReference type="ChEBI" id="CHEBI:59776"/>
        <dbReference type="EC" id="2.2.1.1"/>
    </reaction>
</comment>
<evidence type="ECO:0000256" key="8">
    <source>
        <dbReference type="ARBA" id="ARBA00016662"/>
    </source>
</evidence>
<evidence type="ECO:0000256" key="11">
    <source>
        <dbReference type="ARBA" id="ARBA00022837"/>
    </source>
</evidence>
<dbReference type="InterPro" id="IPR020826">
    <property type="entry name" value="Transketolase_BS"/>
</dbReference>
<evidence type="ECO:0000313" key="24">
    <source>
        <dbReference type="Proteomes" id="UP000063919"/>
    </source>
</evidence>
<comment type="function">
    <text evidence="4 21">Catalyzes the transfer of a two-carbon ketol group from a ketose donor to an aldose acceptor, via a covalent intermediate with the cofactor thiamine pyrophosphate.</text>
</comment>
<dbReference type="InterPro" id="IPR005475">
    <property type="entry name" value="Transketolase-like_Pyr-bd"/>
</dbReference>
<feature type="binding site" evidence="17">
    <location>
        <position position="513"/>
    </location>
    <ligand>
        <name>substrate</name>
    </ligand>
</feature>